<protein>
    <submittedName>
        <fullName evidence="3">AAA family ATPase</fullName>
    </submittedName>
</protein>
<reference evidence="4" key="1">
    <citation type="journal article" date="2019" name="Int. J. Syst. Evol. Microbiol.">
        <title>The Global Catalogue of Microorganisms (GCM) 10K type strain sequencing project: providing services to taxonomists for standard genome sequencing and annotation.</title>
        <authorList>
            <consortium name="The Broad Institute Genomics Platform"/>
            <consortium name="The Broad Institute Genome Sequencing Center for Infectious Disease"/>
            <person name="Wu L."/>
            <person name="Ma J."/>
        </authorList>
    </citation>
    <scope>NUCLEOTIDE SEQUENCE [LARGE SCALE GENOMIC DNA]</scope>
    <source>
        <strain evidence="4">CCUG 54822</strain>
    </source>
</reference>
<accession>A0ABW3ZV95</accession>
<evidence type="ECO:0000259" key="2">
    <source>
        <dbReference type="Pfam" id="PF13166"/>
    </source>
</evidence>
<comment type="caution">
    <text evidence="3">The sequence shown here is derived from an EMBL/GenBank/DDBJ whole genome shotgun (WGS) entry which is preliminary data.</text>
</comment>
<proteinExistence type="predicted"/>
<dbReference type="EMBL" id="JBHTNH010000025">
    <property type="protein sequence ID" value="MFD1362320.1"/>
    <property type="molecule type" value="Genomic_DNA"/>
</dbReference>
<evidence type="ECO:0000313" key="3">
    <source>
        <dbReference type="EMBL" id="MFD1362320.1"/>
    </source>
</evidence>
<dbReference type="SUPFAM" id="SSF52540">
    <property type="entry name" value="P-loop containing nucleoside triphosphate hydrolases"/>
    <property type="match status" value="1"/>
</dbReference>
<sequence length="728" mass="86401">MQNVATFGEQPEHFSELKKVNYIYGSNGSGKTTISELLRNLSDPGDCKVTWKTESQNVLVYNRNFVEENFTYTDELNGIFILGEDSTELHKRKVECEKELEDNKQKKEQIEMNLRKKQLHWDTIFNRFKNECWTQKVKYDVTLHHTFKGARGNSEKFAYKCLEEFDVDSDLKSFEEIEKEERLLFQQPDNPYSKIDIINYNNEVEEMEIFNKKIVGSGDIELEQLINKLDMSDWVRVGKSYLEQTKEICPFCQQPAPDDLMSQLEKLFDDTYDRNIKELDSSYKQYDLELGKIISAIEIILTNAEKYKNFGIDTTLISSSLQNIKALYQRNKEYINQKVKEPSLPTEIQSIVHYIEEINKEIHRVNAEIEKQNERLEKLPQEQEELRKQMWRFFCEQIKDIHNEFNNEITPINNAIKGMRKSIKQKDEFIDDAINELKEIQLELTGIHHTEQRINDTLDLYGFKNFKIETVNREEQKYKIVRENGEDAKNTLSEGEKTFISFLYFYHLITGTSNQEEVQDKKVVVIDDPVSSLDSNVMFIVGHLIRELISEIREEGYVTQLLLFTHNIYFHKEVTFNFQNQTFKDETFWIIRKNDKSLSTIQKYEHNPIQSSYGLLWSEIRNINKDNLQTIQNIMRRVLETYFTQFGNLKNLHSIEEYFDGKDKVYCRNLLSWINDGSHSINDDLYVTPDEELVYKYQEVFKKIFMATGQEQHYYMMMEEESDQLVVE</sequence>
<name>A0ABW3ZV95_9BACI</name>
<dbReference type="Pfam" id="PF13166">
    <property type="entry name" value="AAA_13"/>
    <property type="match status" value="1"/>
</dbReference>
<keyword evidence="1" id="KW-0175">Coiled coil</keyword>
<evidence type="ECO:0000256" key="1">
    <source>
        <dbReference type="SAM" id="Coils"/>
    </source>
</evidence>
<dbReference type="Proteomes" id="UP001597178">
    <property type="component" value="Unassembled WGS sequence"/>
</dbReference>
<dbReference type="PANTHER" id="PTHR32182">
    <property type="entry name" value="DNA REPLICATION AND REPAIR PROTEIN RECF"/>
    <property type="match status" value="1"/>
</dbReference>
<keyword evidence="4" id="KW-1185">Reference proteome</keyword>
<dbReference type="PANTHER" id="PTHR32182:SF22">
    <property type="entry name" value="ATP-DEPENDENT ENDONUCLEASE, OLD FAMILY-RELATED"/>
    <property type="match status" value="1"/>
</dbReference>
<dbReference type="InterPro" id="IPR026866">
    <property type="entry name" value="CR006_AAA"/>
</dbReference>
<evidence type="ECO:0000313" key="4">
    <source>
        <dbReference type="Proteomes" id="UP001597178"/>
    </source>
</evidence>
<feature type="domain" description="Protein CR006 P-loop" evidence="2">
    <location>
        <begin position="3"/>
        <end position="706"/>
    </location>
</feature>
<organism evidence="3 4">
    <name type="scientific">Lentibacillus salinarum</name>
    <dbReference type="NCBI Taxonomy" id="446820"/>
    <lineage>
        <taxon>Bacteria</taxon>
        <taxon>Bacillati</taxon>
        <taxon>Bacillota</taxon>
        <taxon>Bacilli</taxon>
        <taxon>Bacillales</taxon>
        <taxon>Bacillaceae</taxon>
        <taxon>Lentibacillus</taxon>
    </lineage>
</organism>
<feature type="coiled-coil region" evidence="1">
    <location>
        <begin position="355"/>
        <end position="389"/>
    </location>
</feature>
<feature type="coiled-coil region" evidence="1">
    <location>
        <begin position="93"/>
        <end position="120"/>
    </location>
</feature>
<gene>
    <name evidence="3" type="ORF">ACFQ4A_11705</name>
</gene>
<dbReference type="InterPro" id="IPR027417">
    <property type="entry name" value="P-loop_NTPase"/>
</dbReference>
<dbReference type="Gene3D" id="3.40.50.300">
    <property type="entry name" value="P-loop containing nucleotide triphosphate hydrolases"/>
    <property type="match status" value="1"/>
</dbReference>